<proteinExistence type="predicted"/>
<dbReference type="Gene3D" id="2.40.70.10">
    <property type="entry name" value="Acid Proteases"/>
    <property type="match status" value="1"/>
</dbReference>
<dbReference type="GO" id="GO:0004190">
    <property type="term" value="F:aspartic-type endopeptidase activity"/>
    <property type="evidence" value="ECO:0007669"/>
    <property type="project" value="InterPro"/>
</dbReference>
<dbReference type="SUPFAM" id="SSF50630">
    <property type="entry name" value="Acid proteases"/>
    <property type="match status" value="1"/>
</dbReference>
<dbReference type="InterPro" id="IPR021109">
    <property type="entry name" value="Peptidase_aspartic_dom_sf"/>
</dbReference>
<reference evidence="3 4" key="1">
    <citation type="submission" date="2007-03" db="EMBL/GenBank/DDBJ databases">
        <authorList>
            <person name="Stal L."/>
            <person name="Ferriera S."/>
            <person name="Johnson J."/>
            <person name="Kravitz S."/>
            <person name="Beeson K."/>
            <person name="Sutton G."/>
            <person name="Rogers Y.-H."/>
            <person name="Friedman R."/>
            <person name="Frazier M."/>
            <person name="Venter J.C."/>
        </authorList>
    </citation>
    <scope>NUCLEOTIDE SEQUENCE [LARGE SCALE GENOMIC DNA]</scope>
    <source>
        <strain evidence="3 4">CCY0110</strain>
    </source>
</reference>
<organism evidence="3 4">
    <name type="scientific">Crocosphaera chwakensis CCY0110</name>
    <dbReference type="NCBI Taxonomy" id="391612"/>
    <lineage>
        <taxon>Bacteria</taxon>
        <taxon>Bacillati</taxon>
        <taxon>Cyanobacteriota</taxon>
        <taxon>Cyanophyceae</taxon>
        <taxon>Oscillatoriophycideae</taxon>
        <taxon>Chroococcales</taxon>
        <taxon>Aphanothecaceae</taxon>
        <taxon>Crocosphaera</taxon>
        <taxon>Crocosphaera chwakensis</taxon>
    </lineage>
</organism>
<evidence type="ECO:0000259" key="2">
    <source>
        <dbReference type="PROSITE" id="PS50175"/>
    </source>
</evidence>
<dbReference type="EMBL" id="AAXW01000014">
    <property type="protein sequence ID" value="EAZ91421.1"/>
    <property type="molecule type" value="Genomic_DNA"/>
</dbReference>
<dbReference type="GO" id="GO:0006508">
    <property type="term" value="P:proteolysis"/>
    <property type="evidence" value="ECO:0007669"/>
    <property type="project" value="InterPro"/>
</dbReference>
<dbReference type="RefSeq" id="WP_008275546.1">
    <property type="nucleotide sequence ID" value="NZ_AAXW01000014.1"/>
</dbReference>
<dbReference type="eggNOG" id="ENOG502ZNHB">
    <property type="taxonomic scope" value="Bacteria"/>
</dbReference>
<dbReference type="OrthoDB" id="572523at2"/>
<keyword evidence="4" id="KW-1185">Reference proteome</keyword>
<name>A3IQ81_9CHRO</name>
<comment type="caution">
    <text evidence="3">The sequence shown here is derived from an EMBL/GenBank/DDBJ whole genome shotgun (WGS) entry which is preliminary data.</text>
</comment>
<dbReference type="Proteomes" id="UP000003781">
    <property type="component" value="Unassembled WGS sequence"/>
</dbReference>
<accession>A3IQ81</accession>
<dbReference type="PROSITE" id="PS50175">
    <property type="entry name" value="ASP_PROT_RETROV"/>
    <property type="match status" value="1"/>
</dbReference>
<feature type="domain" description="Peptidase A2" evidence="2">
    <location>
        <begin position="6"/>
        <end position="88"/>
    </location>
</feature>
<evidence type="ECO:0000313" key="4">
    <source>
        <dbReference type="Proteomes" id="UP000003781"/>
    </source>
</evidence>
<evidence type="ECO:0000313" key="3">
    <source>
        <dbReference type="EMBL" id="EAZ91421.1"/>
    </source>
</evidence>
<protein>
    <recommendedName>
        <fullName evidence="2">Peptidase A2 domain-containing protein</fullName>
    </recommendedName>
</protein>
<evidence type="ECO:0000256" key="1">
    <source>
        <dbReference type="ARBA" id="ARBA00022801"/>
    </source>
</evidence>
<sequence>MALILSQGVLDTGSDCTLVPFSIISQLQAVKLIRGRNASVIYGVGKQKIIVVLYRVEISFNHSDFAKIKVYACPHSDTDGLIILGRNFLNRYRITFDGKTKRFLIE</sequence>
<dbReference type="InterPro" id="IPR001995">
    <property type="entry name" value="Peptidase_A2_cat"/>
</dbReference>
<gene>
    <name evidence="3" type="ORF">CY0110_05607</name>
</gene>
<keyword evidence="1" id="KW-0378">Hydrolase</keyword>
<dbReference type="AlphaFoldDB" id="A3IQ81"/>